<dbReference type="InterPro" id="IPR036388">
    <property type="entry name" value="WH-like_DNA-bd_sf"/>
</dbReference>
<evidence type="ECO:0000256" key="5">
    <source>
        <dbReference type="ARBA" id="ARBA00023163"/>
    </source>
</evidence>
<keyword evidence="2" id="KW-0805">Transcription regulation</keyword>
<accession>A0A917REN4</accession>
<dbReference type="Proteomes" id="UP000645217">
    <property type="component" value="Unassembled WGS sequence"/>
</dbReference>
<dbReference type="InterPro" id="IPR039425">
    <property type="entry name" value="RNA_pol_sigma-70-like"/>
</dbReference>
<organism evidence="9 10">
    <name type="scientific">Sphaerisporangium melleum</name>
    <dbReference type="NCBI Taxonomy" id="321316"/>
    <lineage>
        <taxon>Bacteria</taxon>
        <taxon>Bacillati</taxon>
        <taxon>Actinomycetota</taxon>
        <taxon>Actinomycetes</taxon>
        <taxon>Streptosporangiales</taxon>
        <taxon>Streptosporangiaceae</taxon>
        <taxon>Sphaerisporangium</taxon>
    </lineage>
</organism>
<evidence type="ECO:0000256" key="4">
    <source>
        <dbReference type="ARBA" id="ARBA00023125"/>
    </source>
</evidence>
<feature type="compositionally biased region" description="Basic and acidic residues" evidence="6">
    <location>
        <begin position="1"/>
        <end position="14"/>
    </location>
</feature>
<feature type="domain" description="RNA polymerase sigma factor 70 region 4 type 2" evidence="8">
    <location>
        <begin position="161"/>
        <end position="211"/>
    </location>
</feature>
<evidence type="ECO:0000313" key="9">
    <source>
        <dbReference type="EMBL" id="GGL04074.1"/>
    </source>
</evidence>
<dbReference type="InterPro" id="IPR013249">
    <property type="entry name" value="RNA_pol_sigma70_r4_t2"/>
</dbReference>
<proteinExistence type="inferred from homology"/>
<dbReference type="EMBL" id="BMNT01000031">
    <property type="protein sequence ID" value="GGL04074.1"/>
    <property type="molecule type" value="Genomic_DNA"/>
</dbReference>
<dbReference type="Pfam" id="PF04542">
    <property type="entry name" value="Sigma70_r2"/>
    <property type="match status" value="1"/>
</dbReference>
<feature type="domain" description="RNA polymerase sigma-70 region 2" evidence="7">
    <location>
        <begin position="68"/>
        <end position="131"/>
    </location>
</feature>
<evidence type="ECO:0000256" key="1">
    <source>
        <dbReference type="ARBA" id="ARBA00010641"/>
    </source>
</evidence>
<reference evidence="9" key="1">
    <citation type="journal article" date="2014" name="Int. J. Syst. Evol. Microbiol.">
        <title>Complete genome sequence of Corynebacterium casei LMG S-19264T (=DSM 44701T), isolated from a smear-ripened cheese.</title>
        <authorList>
            <consortium name="US DOE Joint Genome Institute (JGI-PGF)"/>
            <person name="Walter F."/>
            <person name="Albersmeier A."/>
            <person name="Kalinowski J."/>
            <person name="Ruckert C."/>
        </authorList>
    </citation>
    <scope>NUCLEOTIDE SEQUENCE</scope>
    <source>
        <strain evidence="9">JCM 13064</strain>
    </source>
</reference>
<dbReference type="Pfam" id="PF08281">
    <property type="entry name" value="Sigma70_r4_2"/>
    <property type="match status" value="1"/>
</dbReference>
<dbReference type="SUPFAM" id="SSF88946">
    <property type="entry name" value="Sigma2 domain of RNA polymerase sigma factors"/>
    <property type="match status" value="1"/>
</dbReference>
<dbReference type="GO" id="GO:0006352">
    <property type="term" value="P:DNA-templated transcription initiation"/>
    <property type="evidence" value="ECO:0007669"/>
    <property type="project" value="InterPro"/>
</dbReference>
<gene>
    <name evidence="9" type="ORF">GCM10007964_52740</name>
</gene>
<comment type="caution">
    <text evidence="9">The sequence shown here is derived from an EMBL/GenBank/DDBJ whole genome shotgun (WGS) entry which is preliminary data.</text>
</comment>
<dbReference type="InterPro" id="IPR014284">
    <property type="entry name" value="RNA_pol_sigma-70_dom"/>
</dbReference>
<protein>
    <submittedName>
        <fullName evidence="9">Uncharacterized protein</fullName>
    </submittedName>
</protein>
<evidence type="ECO:0000256" key="3">
    <source>
        <dbReference type="ARBA" id="ARBA00023082"/>
    </source>
</evidence>
<sequence length="222" mass="24277">MIIPPYRDRRDGGRGTHGAPARPITNDCEESGAVAPMRGTTGDAPQPPGAVDSATTAGLRAELLIAERERLHHYVAALAGYDPHHVEDVVQETLLRAWQLGDRLDWRDRPIRMWLFRVARNLLIDGLRKDRAVPVGVTATDYPDALTIADETSQVVDRCVLVDALRALAPAHREAVVHVHLLGAAGEDVARLLGVPKGTVKSRTHHGLRRLRHELAERGVAA</sequence>
<evidence type="ECO:0000313" key="10">
    <source>
        <dbReference type="Proteomes" id="UP000645217"/>
    </source>
</evidence>
<dbReference type="SUPFAM" id="SSF88659">
    <property type="entry name" value="Sigma3 and sigma4 domains of RNA polymerase sigma factors"/>
    <property type="match status" value="1"/>
</dbReference>
<keyword evidence="5" id="KW-0804">Transcription</keyword>
<keyword evidence="4" id="KW-0238">DNA-binding</keyword>
<dbReference type="Gene3D" id="1.10.1740.10">
    <property type="match status" value="1"/>
</dbReference>
<dbReference type="AlphaFoldDB" id="A0A917REN4"/>
<name>A0A917REN4_9ACTN</name>
<evidence type="ECO:0000259" key="8">
    <source>
        <dbReference type="Pfam" id="PF08281"/>
    </source>
</evidence>
<dbReference type="Gene3D" id="1.10.10.10">
    <property type="entry name" value="Winged helix-like DNA-binding domain superfamily/Winged helix DNA-binding domain"/>
    <property type="match status" value="1"/>
</dbReference>
<dbReference type="PANTHER" id="PTHR43133">
    <property type="entry name" value="RNA POLYMERASE ECF-TYPE SIGMA FACTO"/>
    <property type="match status" value="1"/>
</dbReference>
<keyword evidence="10" id="KW-1185">Reference proteome</keyword>
<dbReference type="InterPro" id="IPR013324">
    <property type="entry name" value="RNA_pol_sigma_r3/r4-like"/>
</dbReference>
<feature type="region of interest" description="Disordered" evidence="6">
    <location>
        <begin position="1"/>
        <end position="51"/>
    </location>
</feature>
<dbReference type="NCBIfam" id="TIGR02937">
    <property type="entry name" value="sigma70-ECF"/>
    <property type="match status" value="1"/>
</dbReference>
<keyword evidence="3" id="KW-0731">Sigma factor</keyword>
<evidence type="ECO:0000256" key="2">
    <source>
        <dbReference type="ARBA" id="ARBA00023015"/>
    </source>
</evidence>
<dbReference type="InterPro" id="IPR007627">
    <property type="entry name" value="RNA_pol_sigma70_r2"/>
</dbReference>
<dbReference type="PANTHER" id="PTHR43133:SF52">
    <property type="entry name" value="ECF RNA POLYMERASE SIGMA FACTOR SIGL"/>
    <property type="match status" value="1"/>
</dbReference>
<comment type="similarity">
    <text evidence="1">Belongs to the sigma-70 factor family. ECF subfamily.</text>
</comment>
<dbReference type="GO" id="GO:0003677">
    <property type="term" value="F:DNA binding"/>
    <property type="evidence" value="ECO:0007669"/>
    <property type="project" value="UniProtKB-KW"/>
</dbReference>
<dbReference type="GO" id="GO:0016987">
    <property type="term" value="F:sigma factor activity"/>
    <property type="evidence" value="ECO:0007669"/>
    <property type="project" value="UniProtKB-KW"/>
</dbReference>
<dbReference type="InterPro" id="IPR013325">
    <property type="entry name" value="RNA_pol_sigma_r2"/>
</dbReference>
<evidence type="ECO:0000256" key="6">
    <source>
        <dbReference type="SAM" id="MobiDB-lite"/>
    </source>
</evidence>
<reference evidence="9" key="2">
    <citation type="submission" date="2020-09" db="EMBL/GenBank/DDBJ databases">
        <authorList>
            <person name="Sun Q."/>
            <person name="Ohkuma M."/>
        </authorList>
    </citation>
    <scope>NUCLEOTIDE SEQUENCE</scope>
    <source>
        <strain evidence="9">JCM 13064</strain>
    </source>
</reference>
<evidence type="ECO:0000259" key="7">
    <source>
        <dbReference type="Pfam" id="PF04542"/>
    </source>
</evidence>